<keyword evidence="3" id="KW-1185">Reference proteome</keyword>
<protein>
    <submittedName>
        <fullName evidence="2">Uncharacterized protein</fullName>
    </submittedName>
</protein>
<feature type="region of interest" description="Disordered" evidence="1">
    <location>
        <begin position="1"/>
        <end position="36"/>
    </location>
</feature>
<sequence length="36" mass="3868">MRLSYSGGAGPGSFLKGGDEDNTRQRELATVDGRRI</sequence>
<evidence type="ECO:0000313" key="3">
    <source>
        <dbReference type="Proteomes" id="UP000194154"/>
    </source>
</evidence>
<reference evidence="2 3" key="1">
    <citation type="journal article" date="2017" name="Int. J. Syst. Evol. Microbiol.">
        <title>Macrococcus canis sp. nov., a skin bacterium associated with infections in dogs.</title>
        <authorList>
            <person name="Gobeli Brawand S."/>
            <person name="Cotting K."/>
            <person name="Gomez-Sanz E."/>
            <person name="Collaud A."/>
            <person name="Thomann A."/>
            <person name="Brodard I."/>
            <person name="Rodriguez-Campos S."/>
            <person name="Strauss C."/>
            <person name="Perreten V."/>
        </authorList>
    </citation>
    <scope>NUCLEOTIDE SEQUENCE [LARGE SCALE GENOMIC DNA]</scope>
    <source>
        <strain evidence="2 3">KM45013</strain>
    </source>
</reference>
<gene>
    <name evidence="2" type="ORF">MCCS_16870</name>
</gene>
<dbReference type="STRING" id="1855823.MCCS_16870"/>
<proteinExistence type="predicted"/>
<name>A0A1W7ACL8_9STAP</name>
<evidence type="ECO:0000256" key="1">
    <source>
        <dbReference type="SAM" id="MobiDB-lite"/>
    </source>
</evidence>
<accession>A0A1W7ACL8</accession>
<organism evidence="2 3">
    <name type="scientific">Macrococcoides canis</name>
    <dbReference type="NCBI Taxonomy" id="1855823"/>
    <lineage>
        <taxon>Bacteria</taxon>
        <taxon>Bacillati</taxon>
        <taxon>Bacillota</taxon>
        <taxon>Bacilli</taxon>
        <taxon>Bacillales</taxon>
        <taxon>Staphylococcaceae</taxon>
        <taxon>Macrococcoides</taxon>
    </lineage>
</organism>
<dbReference type="AlphaFoldDB" id="A0A1W7ACL8"/>
<dbReference type="KEGG" id="mcak:MCCS_16870"/>
<feature type="compositionally biased region" description="Basic and acidic residues" evidence="1">
    <location>
        <begin position="17"/>
        <end position="36"/>
    </location>
</feature>
<dbReference type="EMBL" id="CP021059">
    <property type="protein sequence ID" value="ARQ07324.1"/>
    <property type="molecule type" value="Genomic_DNA"/>
</dbReference>
<evidence type="ECO:0000313" key="2">
    <source>
        <dbReference type="EMBL" id="ARQ07324.1"/>
    </source>
</evidence>
<dbReference type="Proteomes" id="UP000194154">
    <property type="component" value="Chromosome"/>
</dbReference>